<dbReference type="InParanoid" id="A0A409X2Z8"/>
<evidence type="ECO:0000313" key="4">
    <source>
        <dbReference type="Proteomes" id="UP000284706"/>
    </source>
</evidence>
<protein>
    <recommendedName>
        <fullName evidence="2">Myb/SANT-like domain-containing protein</fullName>
    </recommendedName>
</protein>
<gene>
    <name evidence="3" type="ORF">CVT26_004389</name>
</gene>
<dbReference type="PANTHER" id="PTHR47072:SF5">
    <property type="entry name" value="MYB_SANT-LIKE DOMAIN-CONTAINING PROTEIN"/>
    <property type="match status" value="1"/>
</dbReference>
<accession>A0A409X2Z8</accession>
<dbReference type="STRING" id="231916.A0A409X2Z8"/>
<evidence type="ECO:0000313" key="3">
    <source>
        <dbReference type="EMBL" id="PPQ85133.1"/>
    </source>
</evidence>
<comment type="caution">
    <text evidence="3">The sequence shown here is derived from an EMBL/GenBank/DDBJ whole genome shotgun (WGS) entry which is preliminary data.</text>
</comment>
<dbReference type="EMBL" id="NHYE01004340">
    <property type="protein sequence ID" value="PPQ85133.1"/>
    <property type="molecule type" value="Genomic_DNA"/>
</dbReference>
<name>A0A409X2Z8_9AGAR</name>
<keyword evidence="4" id="KW-1185">Reference proteome</keyword>
<feature type="domain" description="Myb/SANT-like" evidence="2">
    <location>
        <begin position="3"/>
        <end position="67"/>
    </location>
</feature>
<feature type="compositionally biased region" description="Polar residues" evidence="1">
    <location>
        <begin position="141"/>
        <end position="155"/>
    </location>
</feature>
<feature type="region of interest" description="Disordered" evidence="1">
    <location>
        <begin position="140"/>
        <end position="165"/>
    </location>
</feature>
<dbReference type="OrthoDB" id="76215at2759"/>
<sequence>VKSDVYQLVATKLAADPTKYKFTVAQIKSRWQRLKGAYKVVNYLRGLSGFGWDDATQCVTATDDVWKGLLYDENGQKRKKFNDYNYWRTHSFKWYDEMAALVGDTVACGDQAFSSALGSAAPQTAPEDDGTDDIQLGADAAQSTEDSLPNMQPSTADPGAAEKETQVGLDKDAVGLSASGSVSTVAATPLPKKASQPGKHVATPPGSPAAKRAHPTSVAQIGRLVDCVGKLVDVFVSPTKPAPPPPTSGLSRRELAWNTVKAEEGLSPYSLAKAHPVFREGDEVVEEYLSFDNSSAEEREARSFWLSNKMGRHD</sequence>
<evidence type="ECO:0000256" key="1">
    <source>
        <dbReference type="SAM" id="MobiDB-lite"/>
    </source>
</evidence>
<feature type="region of interest" description="Disordered" evidence="1">
    <location>
        <begin position="188"/>
        <end position="213"/>
    </location>
</feature>
<organism evidence="3 4">
    <name type="scientific">Gymnopilus dilepis</name>
    <dbReference type="NCBI Taxonomy" id="231916"/>
    <lineage>
        <taxon>Eukaryota</taxon>
        <taxon>Fungi</taxon>
        <taxon>Dikarya</taxon>
        <taxon>Basidiomycota</taxon>
        <taxon>Agaricomycotina</taxon>
        <taxon>Agaricomycetes</taxon>
        <taxon>Agaricomycetidae</taxon>
        <taxon>Agaricales</taxon>
        <taxon>Agaricineae</taxon>
        <taxon>Hymenogastraceae</taxon>
        <taxon>Gymnopilus</taxon>
    </lineage>
</organism>
<dbReference type="AlphaFoldDB" id="A0A409X2Z8"/>
<dbReference type="PANTHER" id="PTHR47072">
    <property type="match status" value="1"/>
</dbReference>
<evidence type="ECO:0000259" key="2">
    <source>
        <dbReference type="Pfam" id="PF12776"/>
    </source>
</evidence>
<dbReference type="Proteomes" id="UP000284706">
    <property type="component" value="Unassembled WGS sequence"/>
</dbReference>
<dbReference type="Pfam" id="PF12776">
    <property type="entry name" value="Myb_DNA-bind_3"/>
    <property type="match status" value="1"/>
</dbReference>
<proteinExistence type="predicted"/>
<dbReference type="InterPro" id="IPR024752">
    <property type="entry name" value="Myb/SANT-like_dom"/>
</dbReference>
<feature type="non-terminal residue" evidence="3">
    <location>
        <position position="1"/>
    </location>
</feature>
<reference evidence="3 4" key="1">
    <citation type="journal article" date="2018" name="Evol. Lett.">
        <title>Horizontal gene cluster transfer increased hallucinogenic mushroom diversity.</title>
        <authorList>
            <person name="Reynolds H.T."/>
            <person name="Vijayakumar V."/>
            <person name="Gluck-Thaler E."/>
            <person name="Korotkin H.B."/>
            <person name="Matheny P.B."/>
            <person name="Slot J.C."/>
        </authorList>
    </citation>
    <scope>NUCLEOTIDE SEQUENCE [LARGE SCALE GENOMIC DNA]</scope>
    <source>
        <strain evidence="3 4">SRW20</strain>
    </source>
</reference>